<accession>A0A7M7PGT0</accession>
<dbReference type="OMA" id="QRECEYY"/>
<protein>
    <submittedName>
        <fullName evidence="11">Uncharacterized protein</fullName>
    </submittedName>
</protein>
<comment type="similarity">
    <text evidence="2">Belongs to the glycosyltransferase 29 family.</text>
</comment>
<dbReference type="OrthoDB" id="10264956at2759"/>
<keyword evidence="10" id="KW-0325">Glycoprotein</keyword>
<comment type="subcellular location">
    <subcellularLocation>
        <location evidence="1">Golgi apparatus membrane</location>
        <topology evidence="1">Single-pass type II membrane protein</topology>
    </subcellularLocation>
</comment>
<evidence type="ECO:0000256" key="6">
    <source>
        <dbReference type="ARBA" id="ARBA00022968"/>
    </source>
</evidence>
<dbReference type="Proteomes" id="UP000007110">
    <property type="component" value="Unassembled WGS sequence"/>
</dbReference>
<dbReference type="InterPro" id="IPR001675">
    <property type="entry name" value="Glyco_trans_29"/>
</dbReference>
<dbReference type="Pfam" id="PF00777">
    <property type="entry name" value="Glyco_transf_29"/>
    <property type="match status" value="1"/>
</dbReference>
<evidence type="ECO:0000256" key="5">
    <source>
        <dbReference type="ARBA" id="ARBA00022692"/>
    </source>
</evidence>
<dbReference type="GO" id="GO:0008373">
    <property type="term" value="F:sialyltransferase activity"/>
    <property type="evidence" value="ECO:0007669"/>
    <property type="project" value="InterPro"/>
</dbReference>
<evidence type="ECO:0000256" key="9">
    <source>
        <dbReference type="ARBA" id="ARBA00023136"/>
    </source>
</evidence>
<dbReference type="GO" id="GO:0000139">
    <property type="term" value="C:Golgi membrane"/>
    <property type="evidence" value="ECO:0007669"/>
    <property type="project" value="UniProtKB-SubCell"/>
</dbReference>
<sequence>MNSAPVRGYEEDVGLHTDVRVIGHVNLARGLQTSKKLIDEILVDPATRTGIVVVPWLYQEKINKTNNAVYQAARKMTAKYPHVKFYFLTPEKINETEDRFLIETGVSLTDAKTWLSTGFVAMLFALDVCNRIDVYGLSNVEYCSRHPNSSSSYHYYEPGVQRECEYYQWSETQMNKGHKFMTEKAVFARWSLGYNIHFHYPSWRATIRNVTAELETPFLQLYKEALKSGTLEHIRKAARHVRVVRRVKVIRRYARVPVPPNNMGVGPYVIPIVQGGMNI</sequence>
<dbReference type="GeneID" id="592367"/>
<keyword evidence="3" id="KW-0328">Glycosyltransferase</keyword>
<evidence type="ECO:0000256" key="7">
    <source>
        <dbReference type="ARBA" id="ARBA00022989"/>
    </source>
</evidence>
<keyword evidence="5" id="KW-0812">Transmembrane</keyword>
<evidence type="ECO:0000256" key="8">
    <source>
        <dbReference type="ARBA" id="ARBA00023034"/>
    </source>
</evidence>
<evidence type="ECO:0000313" key="12">
    <source>
        <dbReference type="Proteomes" id="UP000007110"/>
    </source>
</evidence>
<dbReference type="AlphaFoldDB" id="A0A7M7PGT0"/>
<dbReference type="KEGG" id="spu:592367"/>
<keyword evidence="7" id="KW-1133">Transmembrane helix</keyword>
<organism evidence="11 12">
    <name type="scientific">Strongylocentrotus purpuratus</name>
    <name type="common">Purple sea urchin</name>
    <dbReference type="NCBI Taxonomy" id="7668"/>
    <lineage>
        <taxon>Eukaryota</taxon>
        <taxon>Metazoa</taxon>
        <taxon>Echinodermata</taxon>
        <taxon>Eleutherozoa</taxon>
        <taxon>Echinozoa</taxon>
        <taxon>Echinoidea</taxon>
        <taxon>Euechinoidea</taxon>
        <taxon>Echinacea</taxon>
        <taxon>Camarodonta</taxon>
        <taxon>Echinidea</taxon>
        <taxon>Strongylocentrotidae</taxon>
        <taxon>Strongylocentrotus</taxon>
    </lineage>
</organism>
<dbReference type="Gene3D" id="3.90.1480.20">
    <property type="entry name" value="Glycosyl transferase family 29"/>
    <property type="match status" value="1"/>
</dbReference>
<keyword evidence="6" id="KW-0735">Signal-anchor</keyword>
<keyword evidence="4" id="KW-0808">Transferase</keyword>
<keyword evidence="8" id="KW-0333">Golgi apparatus</keyword>
<evidence type="ECO:0000313" key="11">
    <source>
        <dbReference type="EnsemblMetazoa" id="XP_030851641"/>
    </source>
</evidence>
<dbReference type="PANTHER" id="PTHR23136:SF12">
    <property type="entry name" value="ALPHA-2,6-SIALYLTRANSFERASE"/>
    <property type="match status" value="1"/>
</dbReference>
<proteinExistence type="inferred from homology"/>
<evidence type="ECO:0000256" key="4">
    <source>
        <dbReference type="ARBA" id="ARBA00022679"/>
    </source>
</evidence>
<name>A0A7M7PGT0_STRPU</name>
<evidence type="ECO:0000256" key="10">
    <source>
        <dbReference type="ARBA" id="ARBA00023180"/>
    </source>
</evidence>
<dbReference type="InterPro" id="IPR038578">
    <property type="entry name" value="GT29-like_sf"/>
</dbReference>
<dbReference type="RefSeq" id="XP_030851641.1">
    <property type="nucleotide sequence ID" value="XM_030995781.1"/>
</dbReference>
<evidence type="ECO:0000256" key="1">
    <source>
        <dbReference type="ARBA" id="ARBA00004323"/>
    </source>
</evidence>
<dbReference type="EnsemblMetazoa" id="XM_030995781">
    <property type="protein sequence ID" value="XP_030851641"/>
    <property type="gene ID" value="LOC592367"/>
</dbReference>
<keyword evidence="12" id="KW-1185">Reference proteome</keyword>
<keyword evidence="9" id="KW-0472">Membrane</keyword>
<dbReference type="InParanoid" id="A0A7M7PGT0"/>
<reference evidence="12" key="1">
    <citation type="submission" date="2015-02" db="EMBL/GenBank/DDBJ databases">
        <title>Genome sequencing for Strongylocentrotus purpuratus.</title>
        <authorList>
            <person name="Murali S."/>
            <person name="Liu Y."/>
            <person name="Vee V."/>
            <person name="English A."/>
            <person name="Wang M."/>
            <person name="Skinner E."/>
            <person name="Han Y."/>
            <person name="Muzny D.M."/>
            <person name="Worley K.C."/>
            <person name="Gibbs R.A."/>
        </authorList>
    </citation>
    <scope>NUCLEOTIDE SEQUENCE</scope>
</reference>
<reference evidence="11" key="2">
    <citation type="submission" date="2021-01" db="UniProtKB">
        <authorList>
            <consortium name="EnsemblMetazoa"/>
        </authorList>
    </citation>
    <scope>IDENTIFICATION</scope>
</reference>
<evidence type="ECO:0000256" key="3">
    <source>
        <dbReference type="ARBA" id="ARBA00022676"/>
    </source>
</evidence>
<evidence type="ECO:0000256" key="2">
    <source>
        <dbReference type="ARBA" id="ARBA00006003"/>
    </source>
</evidence>
<dbReference type="PANTHER" id="PTHR23136">
    <property type="entry name" value="TAX1-BINDING PROTEIN 3-RELATED"/>
    <property type="match status" value="1"/>
</dbReference>